<name>A0A0Q3IL98_BRADI</name>
<dbReference type="AlphaFoldDB" id="A0A0Q3IL98"/>
<evidence type="ECO:0000313" key="4">
    <source>
        <dbReference type="EnsemblPlants" id="KQK01116"/>
    </source>
</evidence>
<dbReference type="FunCoup" id="A0A0Q3IL98">
    <property type="interactions" value="1214"/>
</dbReference>
<reference evidence="3" key="2">
    <citation type="submission" date="2017-06" db="EMBL/GenBank/DDBJ databases">
        <title>WGS assembly of Brachypodium distachyon.</title>
        <authorList>
            <consortium name="The International Brachypodium Initiative"/>
            <person name="Lucas S."/>
            <person name="Harmon-Smith M."/>
            <person name="Lail K."/>
            <person name="Tice H."/>
            <person name="Grimwood J."/>
            <person name="Bruce D."/>
            <person name="Barry K."/>
            <person name="Shu S."/>
            <person name="Lindquist E."/>
            <person name="Wang M."/>
            <person name="Pitluck S."/>
            <person name="Vogel J.P."/>
            <person name="Garvin D.F."/>
            <person name="Mockler T.C."/>
            <person name="Schmutz J."/>
            <person name="Rokhsar D."/>
            <person name="Bevan M.W."/>
        </authorList>
    </citation>
    <scope>NUCLEOTIDE SEQUENCE</scope>
    <source>
        <strain evidence="3">Bd21</strain>
    </source>
</reference>
<organism evidence="3">
    <name type="scientific">Brachypodium distachyon</name>
    <name type="common">Purple false brome</name>
    <name type="synonym">Trachynia distachya</name>
    <dbReference type="NCBI Taxonomy" id="15368"/>
    <lineage>
        <taxon>Eukaryota</taxon>
        <taxon>Viridiplantae</taxon>
        <taxon>Streptophyta</taxon>
        <taxon>Embryophyta</taxon>
        <taxon>Tracheophyta</taxon>
        <taxon>Spermatophyta</taxon>
        <taxon>Magnoliopsida</taxon>
        <taxon>Liliopsida</taxon>
        <taxon>Poales</taxon>
        <taxon>Poaceae</taxon>
        <taxon>BOP clade</taxon>
        <taxon>Pooideae</taxon>
        <taxon>Stipodae</taxon>
        <taxon>Brachypodieae</taxon>
        <taxon>Brachypodium</taxon>
    </lineage>
</organism>
<dbReference type="OrthoDB" id="1516808at2759"/>
<proteinExistence type="predicted"/>
<dbReference type="PANTHER" id="PTHR33494:SF21">
    <property type="match status" value="1"/>
</dbReference>
<dbReference type="Pfam" id="PF24818">
    <property type="entry name" value="PH_TRF2_HOY1"/>
    <property type="match status" value="1"/>
</dbReference>
<accession>A0A0Q3IL98</accession>
<dbReference type="Proteomes" id="UP000008810">
    <property type="component" value="Chromosome 3"/>
</dbReference>
<evidence type="ECO:0000313" key="3">
    <source>
        <dbReference type="EMBL" id="KQK01116.1"/>
    </source>
</evidence>
<dbReference type="KEGG" id="bdi:100824406"/>
<feature type="domain" description="TRF2/HOY1 PH-like" evidence="2">
    <location>
        <begin position="131"/>
        <end position="248"/>
    </location>
</feature>
<feature type="compositionally biased region" description="Polar residues" evidence="1">
    <location>
        <begin position="94"/>
        <end position="108"/>
    </location>
</feature>
<evidence type="ECO:0000313" key="5">
    <source>
        <dbReference type="Proteomes" id="UP000008810"/>
    </source>
</evidence>
<keyword evidence="5" id="KW-1185">Reference proteome</keyword>
<reference evidence="4" key="3">
    <citation type="submission" date="2018-08" db="UniProtKB">
        <authorList>
            <consortium name="EnsemblPlants"/>
        </authorList>
    </citation>
    <scope>IDENTIFICATION</scope>
    <source>
        <strain evidence="4">cv. Bd21</strain>
    </source>
</reference>
<protein>
    <recommendedName>
        <fullName evidence="2">TRF2/HOY1 PH-like domain-containing protein</fullName>
    </recommendedName>
</protein>
<dbReference type="Gramene" id="KQK01116">
    <property type="protein sequence ID" value="KQK01116"/>
    <property type="gene ID" value="BRADI_3g53930v3"/>
</dbReference>
<evidence type="ECO:0000256" key="1">
    <source>
        <dbReference type="SAM" id="MobiDB-lite"/>
    </source>
</evidence>
<dbReference type="EMBL" id="CM000882">
    <property type="protein sequence ID" value="KQK01116.1"/>
    <property type="molecule type" value="Genomic_DNA"/>
</dbReference>
<dbReference type="GeneID" id="100824406"/>
<sequence>MVQLAGSPRKRQAAAAAAAAENVPPLAGGVKVEMGEGFGGGNVPVLKRVRAAQQPLPTPQDTYSDVLDGPSPLGLRLRKSPSLLDLIQTSLSKAKSAPGQSATGNSISGPPIKKESRTGALTAGERLKASNFPATFLKIGAWEYTSEYEGDLVAKCYYAKHKIVWEVMDCGLKSKIEIQWAHISALKATCPEEGYGTLDLVVSEPPIFFKETDPQPRKHTIWQAASDFTGGQASMHRRHILQCSPSLLSRHFEKLVQCDKRLNQLSQQPDIILDSLFEPTSSIFENPNECEAPSSKFTPLGSPCAVSSVSKTYGVNHLMLKQPEFFSQPVTLDVPTNVVAEELENPNWCNLATPGLRSSMDGLLNHLGNCITEQQAAGNPPLPNTEAPSKEFLDIAQCLLSDTQGPPSSDEKYLMARVDSLYSLLEKDTAPSTISMPDQNGDIAVGEMSFEEELRSCLEDKELGPAPATKTADVTEPAALSRKDSFEELLENLPRIASISQYLFDIEEDSENSGSRS</sequence>
<dbReference type="RefSeq" id="XP_010235909.2">
    <property type="nucleotide sequence ID" value="XM_010237607.3"/>
</dbReference>
<dbReference type="ExpressionAtlas" id="A0A0Q3IL98">
    <property type="expression patterns" value="baseline"/>
</dbReference>
<reference evidence="3 4" key="1">
    <citation type="journal article" date="2010" name="Nature">
        <title>Genome sequencing and analysis of the model grass Brachypodium distachyon.</title>
        <authorList>
            <consortium name="International Brachypodium Initiative"/>
        </authorList>
    </citation>
    <scope>NUCLEOTIDE SEQUENCE [LARGE SCALE GENOMIC DNA]</scope>
    <source>
        <strain evidence="3 4">Bd21</strain>
    </source>
</reference>
<gene>
    <name evidence="4" type="primary">LOC100824406</name>
    <name evidence="3" type="ORF">BRADI_3g53930v3</name>
</gene>
<evidence type="ECO:0000259" key="2">
    <source>
        <dbReference type="Pfam" id="PF24818"/>
    </source>
</evidence>
<dbReference type="EnsemblPlants" id="KQK01116">
    <property type="protein sequence ID" value="KQK01116"/>
    <property type="gene ID" value="BRADI_3g53930v3"/>
</dbReference>
<dbReference type="InterPro" id="IPR057939">
    <property type="entry name" value="TRF2_HOY1_PH"/>
</dbReference>
<dbReference type="PANTHER" id="PTHR33494">
    <property type="entry name" value="OS02G0793800 PROTEIN"/>
    <property type="match status" value="1"/>
</dbReference>
<feature type="region of interest" description="Disordered" evidence="1">
    <location>
        <begin position="94"/>
        <end position="116"/>
    </location>
</feature>